<dbReference type="Pfam" id="PF03372">
    <property type="entry name" value="Exo_endo_phos"/>
    <property type="match status" value="1"/>
</dbReference>
<comment type="cofactor">
    <cofactor evidence="6">
        <name>Mg(2+)</name>
        <dbReference type="ChEBI" id="CHEBI:18420"/>
    </cofactor>
    <cofactor evidence="6">
        <name>Mn(2+)</name>
        <dbReference type="ChEBI" id="CHEBI:29035"/>
    </cofactor>
    <text evidence="6">Probably binds two magnesium or manganese ions per subunit.</text>
</comment>
<evidence type="ECO:0000256" key="6">
    <source>
        <dbReference type="PIRSR" id="PIRSR604808-2"/>
    </source>
</evidence>
<evidence type="ECO:0000256" key="2">
    <source>
        <dbReference type="ARBA" id="ARBA00022723"/>
    </source>
</evidence>
<dbReference type="PROSITE" id="PS00726">
    <property type="entry name" value="AP_NUCLEASE_F1_1"/>
    <property type="match status" value="1"/>
</dbReference>
<dbReference type="EMBL" id="RJKX01000013">
    <property type="protein sequence ID" value="ROP99892.1"/>
    <property type="molecule type" value="Genomic_DNA"/>
</dbReference>
<evidence type="ECO:0000259" key="8">
    <source>
        <dbReference type="Pfam" id="PF03372"/>
    </source>
</evidence>
<comment type="similarity">
    <text evidence="1">Belongs to the DNA repair enzymes AP/ExoA family.</text>
</comment>
<keyword evidence="3" id="KW-0378">Hydrolase</keyword>
<feature type="binding site" evidence="6">
    <location>
        <position position="148"/>
    </location>
    <ligand>
        <name>Mg(2+)</name>
        <dbReference type="ChEBI" id="CHEBI:18420"/>
        <label>1</label>
    </ligand>
</feature>
<dbReference type="GO" id="GO:0004519">
    <property type="term" value="F:endonuclease activity"/>
    <property type="evidence" value="ECO:0007669"/>
    <property type="project" value="InterPro"/>
</dbReference>
<evidence type="ECO:0000256" key="4">
    <source>
        <dbReference type="ARBA" id="ARBA00022842"/>
    </source>
</evidence>
<dbReference type="NCBIfam" id="TIGR00195">
    <property type="entry name" value="exoDNase_III"/>
    <property type="match status" value="1"/>
</dbReference>
<evidence type="ECO:0000256" key="5">
    <source>
        <dbReference type="PIRSR" id="PIRSR604808-1"/>
    </source>
</evidence>
<dbReference type="InterPro" id="IPR036691">
    <property type="entry name" value="Endo/exonu/phosph_ase_sf"/>
</dbReference>
<feature type="binding site" evidence="6">
    <location>
        <position position="246"/>
    </location>
    <ligand>
        <name>Mg(2+)</name>
        <dbReference type="ChEBI" id="CHEBI:18420"/>
        <label>1</label>
    </ligand>
</feature>
<dbReference type="NCBIfam" id="TIGR00633">
    <property type="entry name" value="xth"/>
    <property type="match status" value="1"/>
</dbReference>
<feature type="binding site" evidence="6">
    <location>
        <position position="7"/>
    </location>
    <ligand>
        <name>Mg(2+)</name>
        <dbReference type="ChEBI" id="CHEBI:18420"/>
        <label>1</label>
    </ligand>
</feature>
<gene>
    <name evidence="9" type="ORF">EDC65_1683</name>
</gene>
<dbReference type="InterPro" id="IPR004808">
    <property type="entry name" value="AP_endonuc_1"/>
</dbReference>
<evidence type="ECO:0000313" key="9">
    <source>
        <dbReference type="EMBL" id="ROP99892.1"/>
    </source>
</evidence>
<feature type="binding site" evidence="6">
    <location>
        <position position="146"/>
    </location>
    <ligand>
        <name>Mg(2+)</name>
        <dbReference type="ChEBI" id="CHEBI:18420"/>
        <label>1</label>
    </ligand>
</feature>
<evidence type="ECO:0000313" key="10">
    <source>
        <dbReference type="Proteomes" id="UP000278222"/>
    </source>
</evidence>
<feature type="active site" description="Proton acceptor" evidence="5">
    <location>
        <position position="247"/>
    </location>
</feature>
<dbReference type="SUPFAM" id="SSF56219">
    <property type="entry name" value="DNase I-like"/>
    <property type="match status" value="1"/>
</dbReference>
<dbReference type="InterPro" id="IPR037493">
    <property type="entry name" value="ExoIII-like"/>
</dbReference>
<evidence type="ECO:0000256" key="7">
    <source>
        <dbReference type="PIRSR" id="PIRSR604808-3"/>
    </source>
</evidence>
<dbReference type="Gene3D" id="3.60.10.10">
    <property type="entry name" value="Endonuclease/exonuclease/phosphatase"/>
    <property type="match status" value="1"/>
</dbReference>
<keyword evidence="2 6" id="KW-0479">Metal-binding</keyword>
<dbReference type="GO" id="GO:0006281">
    <property type="term" value="P:DNA repair"/>
    <property type="evidence" value="ECO:0007669"/>
    <property type="project" value="InterPro"/>
</dbReference>
<dbReference type="CDD" id="cd09086">
    <property type="entry name" value="ExoIII-like_AP-endo"/>
    <property type="match status" value="1"/>
</dbReference>
<dbReference type="InterPro" id="IPR020847">
    <property type="entry name" value="AP_endonuclease_F1_BS"/>
</dbReference>
<protein>
    <submittedName>
        <fullName evidence="9">Exodeoxyribonuclease-3</fullName>
    </submittedName>
</protein>
<evidence type="ECO:0000256" key="1">
    <source>
        <dbReference type="ARBA" id="ARBA00007092"/>
    </source>
</evidence>
<dbReference type="GO" id="GO:0046872">
    <property type="term" value="F:metal ion binding"/>
    <property type="evidence" value="ECO:0007669"/>
    <property type="project" value="UniProtKB-KW"/>
</dbReference>
<feature type="site" description="Important for catalytic activity" evidence="7">
    <location>
        <position position="217"/>
    </location>
</feature>
<feature type="active site" description="Proton donor/acceptor" evidence="5">
    <location>
        <position position="146"/>
    </location>
</feature>
<dbReference type="OrthoDB" id="9803914at2"/>
<feature type="binding site" evidence="6">
    <location>
        <position position="247"/>
    </location>
    <ligand>
        <name>Mg(2+)</name>
        <dbReference type="ChEBI" id="CHEBI:18420"/>
        <label>1</label>
    </ligand>
</feature>
<organism evidence="9 10">
    <name type="scientific">Stella humosa</name>
    <dbReference type="NCBI Taxonomy" id="94"/>
    <lineage>
        <taxon>Bacteria</taxon>
        <taxon>Pseudomonadati</taxon>
        <taxon>Pseudomonadota</taxon>
        <taxon>Alphaproteobacteria</taxon>
        <taxon>Rhodospirillales</taxon>
        <taxon>Stellaceae</taxon>
        <taxon>Stella</taxon>
    </lineage>
</organism>
<dbReference type="GO" id="GO:0008311">
    <property type="term" value="F:double-stranded DNA 3'-5' DNA exonuclease activity"/>
    <property type="evidence" value="ECO:0007669"/>
    <property type="project" value="InterPro"/>
</dbReference>
<keyword evidence="10" id="KW-1185">Reference proteome</keyword>
<keyword evidence="6" id="KW-0464">Manganese</keyword>
<feature type="active site" evidence="5">
    <location>
        <position position="105"/>
    </location>
</feature>
<sequence>MKIATWNVNSVKARLPNLVQWLGEFQPDVVLLQELKCVDDAFPATEIEDLGYNFATHGQKTYNGVAILAKSPIEDIVRGLPGNPDDLQSRYIEATVEGVRVASIYLPNGNPAPGDKYDYKLAWMDRLVPHARGMLDAEETFVLGGDYNVCPTDDDVYDPVKWADDALCRPESRARFRTLLHLGLTDAFRALHPEPHQYSYWDYVQGRWYRDEGLRIDHLLLSPQAADRLQEAGIDKDPRGRERASDHTPVWCTLA</sequence>
<dbReference type="Proteomes" id="UP000278222">
    <property type="component" value="Unassembled WGS sequence"/>
</dbReference>
<feature type="site" description="Interaction with DNA substrate" evidence="7">
    <location>
        <position position="247"/>
    </location>
</feature>
<dbReference type="PANTHER" id="PTHR43250">
    <property type="entry name" value="EXODEOXYRIBONUCLEASE III"/>
    <property type="match status" value="1"/>
</dbReference>
<evidence type="ECO:0000256" key="3">
    <source>
        <dbReference type="ARBA" id="ARBA00022801"/>
    </source>
</evidence>
<dbReference type="AlphaFoldDB" id="A0A3N1M852"/>
<keyword evidence="4 6" id="KW-0460">Magnesium</keyword>
<dbReference type="RefSeq" id="WP_123689235.1">
    <property type="nucleotide sequence ID" value="NZ_AP019700.1"/>
</dbReference>
<reference evidence="9 10" key="1">
    <citation type="submission" date="2018-11" db="EMBL/GenBank/DDBJ databases">
        <title>Genomic Encyclopedia of Type Strains, Phase IV (KMG-IV): sequencing the most valuable type-strain genomes for metagenomic binning, comparative biology and taxonomic classification.</title>
        <authorList>
            <person name="Goeker M."/>
        </authorList>
    </citation>
    <scope>NUCLEOTIDE SEQUENCE [LARGE SCALE GENOMIC DNA]</scope>
    <source>
        <strain evidence="9 10">DSM 5900</strain>
    </source>
</reference>
<feature type="site" description="Transition state stabilizer" evidence="7">
    <location>
        <position position="148"/>
    </location>
</feature>
<feature type="binding site" evidence="6">
    <location>
        <position position="34"/>
    </location>
    <ligand>
        <name>Mg(2+)</name>
        <dbReference type="ChEBI" id="CHEBI:18420"/>
        <label>1</label>
    </ligand>
</feature>
<proteinExistence type="inferred from homology"/>
<accession>A0A3N1M852</accession>
<dbReference type="PROSITE" id="PS51435">
    <property type="entry name" value="AP_NUCLEASE_F1_4"/>
    <property type="match status" value="1"/>
</dbReference>
<dbReference type="PANTHER" id="PTHR43250:SF2">
    <property type="entry name" value="EXODEOXYRIBONUCLEASE III"/>
    <property type="match status" value="1"/>
</dbReference>
<dbReference type="InterPro" id="IPR005135">
    <property type="entry name" value="Endo/exonuclease/phosphatase"/>
</dbReference>
<comment type="caution">
    <text evidence="9">The sequence shown here is derived from an EMBL/GenBank/DDBJ whole genome shotgun (WGS) entry which is preliminary data.</text>
</comment>
<dbReference type="GO" id="GO:0003677">
    <property type="term" value="F:DNA binding"/>
    <property type="evidence" value="ECO:0007669"/>
    <property type="project" value="InterPro"/>
</dbReference>
<name>A0A3N1M852_9PROT</name>
<feature type="domain" description="Endonuclease/exonuclease/phosphatase" evidence="8">
    <location>
        <begin position="4"/>
        <end position="247"/>
    </location>
</feature>